<feature type="transmembrane region" description="Helical" evidence="1">
    <location>
        <begin position="156"/>
        <end position="177"/>
    </location>
</feature>
<sequence length="200" mass="23058">MREKHTLKALETLEEDEEYNWKEVTLPSFIPVVPKPELDRETGERRRGRDNVVAIDHRPNSKHAFDWALIHLCRLADNIHLVHAVLGTRGAVKVSPNENLLGYFTNLVAKRYLVIKMVLVFYLKQQQTTDSFEENRMLKFLPGPFLCSLKRVVNGLLYLHSILVIFSGIVYTGIGYVELLEQPLVVMHGLSKVLEPLQLW</sequence>
<reference evidence="2" key="1">
    <citation type="submission" date="2018-10" db="EMBL/GenBank/DDBJ databases">
        <title>Population genomic analysis revealed the cold adaptation of white poplar.</title>
        <authorList>
            <person name="Liu Y.-J."/>
        </authorList>
    </citation>
    <scope>NUCLEOTIDE SEQUENCE [LARGE SCALE GENOMIC DNA]</scope>
    <source>
        <strain evidence="2">PAL-ZL1</strain>
    </source>
</reference>
<evidence type="ECO:0000313" key="2">
    <source>
        <dbReference type="EMBL" id="TKR85098.1"/>
    </source>
</evidence>
<accession>A0A4U5NNB2</accession>
<dbReference type="STRING" id="43335.A0A4U5NNB2"/>
<keyword evidence="1" id="KW-0472">Membrane</keyword>
<dbReference type="AlphaFoldDB" id="A0A4U5NNB2"/>
<dbReference type="PANTHER" id="PTHR47583:SF1">
    <property type="entry name" value="ADENINE NUCLEOTIDE ALPHA HYDROLASES-LIKE SUPERFAMILY PROTEIN"/>
    <property type="match status" value="1"/>
</dbReference>
<keyword evidence="1" id="KW-0812">Transmembrane</keyword>
<comment type="caution">
    <text evidence="2">The sequence shown here is derived from an EMBL/GenBank/DDBJ whole genome shotgun (WGS) entry which is preliminary data.</text>
</comment>
<dbReference type="PANTHER" id="PTHR47583">
    <property type="entry name" value="ADENINE NUCLEOTIDE ALPHA HYDROLASES-LIKE SUPERFAMILY PROTEIN"/>
    <property type="match status" value="1"/>
</dbReference>
<keyword evidence="1" id="KW-1133">Transmembrane helix</keyword>
<organism evidence="2">
    <name type="scientific">Populus alba</name>
    <name type="common">White poplar</name>
    <dbReference type="NCBI Taxonomy" id="43335"/>
    <lineage>
        <taxon>Eukaryota</taxon>
        <taxon>Viridiplantae</taxon>
        <taxon>Streptophyta</taxon>
        <taxon>Embryophyta</taxon>
        <taxon>Tracheophyta</taxon>
        <taxon>Spermatophyta</taxon>
        <taxon>Magnoliopsida</taxon>
        <taxon>eudicotyledons</taxon>
        <taxon>Gunneridae</taxon>
        <taxon>Pentapetalae</taxon>
        <taxon>rosids</taxon>
        <taxon>fabids</taxon>
        <taxon>Malpighiales</taxon>
        <taxon>Salicaceae</taxon>
        <taxon>Saliceae</taxon>
        <taxon>Populus</taxon>
    </lineage>
</organism>
<protein>
    <submittedName>
        <fullName evidence="2">Uncharacterized protein</fullName>
    </submittedName>
</protein>
<gene>
    <name evidence="2" type="ORF">D5086_0000251260</name>
</gene>
<proteinExistence type="predicted"/>
<name>A0A4U5NNB2_POPAL</name>
<evidence type="ECO:0000256" key="1">
    <source>
        <dbReference type="SAM" id="Phobius"/>
    </source>
</evidence>
<dbReference type="EMBL" id="RCHU01000970">
    <property type="protein sequence ID" value="TKR85098.1"/>
    <property type="molecule type" value="Genomic_DNA"/>
</dbReference>